<dbReference type="Gene3D" id="1.10.3380.20">
    <property type="match status" value="1"/>
</dbReference>
<dbReference type="InterPro" id="IPR017930">
    <property type="entry name" value="Myb_dom"/>
</dbReference>
<dbReference type="FunFam" id="1.10.150.20:FF:000070">
    <property type="entry name" value="DNA polymerase I, putative"/>
    <property type="match status" value="1"/>
</dbReference>
<dbReference type="SMART" id="SM00482">
    <property type="entry name" value="POLAc"/>
    <property type="match status" value="1"/>
</dbReference>
<dbReference type="InterPro" id="IPR017884">
    <property type="entry name" value="SANT_dom"/>
</dbReference>
<feature type="domain" description="Helicase ATP-binding" evidence="13">
    <location>
        <begin position="686"/>
        <end position="865"/>
    </location>
</feature>
<evidence type="ECO:0000256" key="9">
    <source>
        <dbReference type="ARBA" id="ARBA00023242"/>
    </source>
</evidence>
<dbReference type="CDD" id="cd08638">
    <property type="entry name" value="DNA_pol_A_theta"/>
    <property type="match status" value="1"/>
</dbReference>
<dbReference type="Gene3D" id="3.30.420.10">
    <property type="entry name" value="Ribonuclease H-like superfamily/Ribonuclease H"/>
    <property type="match status" value="1"/>
</dbReference>
<dbReference type="Pfam" id="PF20470">
    <property type="entry name" value="HTH_61"/>
    <property type="match status" value="1"/>
</dbReference>
<feature type="domain" description="Myb-like" evidence="12">
    <location>
        <begin position="426"/>
        <end position="478"/>
    </location>
</feature>
<keyword evidence="8" id="KW-0804">Transcription</keyword>
<dbReference type="InterPro" id="IPR043502">
    <property type="entry name" value="DNA/RNA_pol_sf"/>
</dbReference>
<dbReference type="Pfam" id="PF00271">
    <property type="entry name" value="Helicase_C"/>
    <property type="match status" value="1"/>
</dbReference>
<dbReference type="InterPro" id="IPR019760">
    <property type="entry name" value="DNA-dir_DNA_pol_A_CS"/>
</dbReference>
<dbReference type="FunFam" id="1.10.10.60:FF:000016">
    <property type="entry name" value="Transcriptional activator Myb isoform A"/>
    <property type="match status" value="1"/>
</dbReference>
<feature type="compositionally biased region" description="Basic and acidic residues" evidence="11">
    <location>
        <begin position="2803"/>
        <end position="2814"/>
    </location>
</feature>
<evidence type="ECO:0000256" key="6">
    <source>
        <dbReference type="ARBA" id="ARBA00022932"/>
    </source>
</evidence>
<sequence length="2902" mass="327511">MSTSENCSQLSQTLPKSNGTQTQEKILSKDGELIQNANNFVDDLDNENSPFDNASQNEMSVTQQSDLLNSNFSFQSSSLPNNSLTSVDMTHDAHTIDLPPSSPDTLSQDSQENDKDIEEFLDTFYPEPTSSPNVPDHDTNSLHEISDVEDSSDQADSTEFEMDESNYRYGLNSFEQLPFANYMLTAHDQLRLCLDKNLQYQAWIKHQLQLIEYVEMKLREDQEKLQTLAKNATKGTRAQAKNMITLRKFFPYFRDQNGLPPPVDKSAIKNEAHQYGLYDKPASKWTDKERQDLAKGVRMQNLEALCRPMLLELENVTEPRGREIKREIEMIKRKPDNELELNLDGIEWDKLAIDMTPNRHPVECKLQWIQIDHPMVSRKSWNKQEDKALLKLAKENKERDWNTIAMRLKSNRTPVQCLQRYQTALNTEHVKREWSGDDDEKLREAVAKCGVGNWQEVANYMGNSHTGAQCLNRWDKTIKPTFRKGKWTEEEDDLLKRGVDMYGIGNWKKIASIVTSRTDVQCRERWVNILDPTIDHVVVVNCSSVVMKSSLGSGFHPQCVSSPVTNEGQFRLLIPPDITNTPNTSREILLDITTTNTPSVFDVSNLDAKFLEDFLNFSQEFKREVSHTSQIQICGFGKRLSFLASQDLISDLLKLSNWSLPPTVLEAYKNIGIECMFRWQVECLMKQDVLIGRNLIYSAPTSSGKTLVAEMLILKRILEVKKKAIYVLPYISIVNEKVHHLKQLLKGCGLRVGGFMGGSTPRGGFPDIDIAVCTIEKANSLVNRLIEERTLKEEVCIIVVDEIHMVSDLHRGYLLELLLTKVKYVTHCPDSSQLHNPLQIVGMSATLPNLDTLSKWLSAEFYSADFRPVELKEMILCNNVLYDTTLTPIRTLPTPPGISENIIHLCSETLLAGHSLLIFCRTKKWCETMCNNIRKFIEKNPKQFGIDLPDKAQANSIYQMLIESCIQPDPVLVHCLPYRVGFHHAGLTIQEREIIEGAFSSGTLRILTATSTLSSGVNLPARRVIIRSLTQIGNKVIEPVTYRQMCGRAGRTGLDDYGESILVCGPGEMEKARALLNATLKPVQSCLNTNTDVFQHYGVKRALLEVISCGIVRSRSEAQVYIRHTLLATTLESTILERIVNECFKFLLDCIFIEYKQSSHSLTKSDFEEVAPTQLGSATLSSSLSPDEALFVIDEINRARQCFVLENDLHMVYLVTPICLRELWSEGEPKWKEYMNMIGKLERDMKSVADKVGISDGYITSCITHGARLETDKDRKLLAIHRRFRAALALNELVREVHLHDVAKKFDLPKGQLQSLQISAGTFAGMVTVFCRKLGFKNIELLISQLQTRLEFGIEQELNELVRISLLNGYRARALYTAGFHNLVLIAAAGVELISKTLRDAHPFHRNEPSDNRKNWISALRQGLTVREIAAEVVEEAKQLLEQSRVLPVCPDSPPAPSQPLSSVITPVNKQLMSSNSNIHFRRVTGDNLHRSIRKPLFLSPTDTDTETETETSPPKRIRQDTTMNSENFPEDPLLQVRKITTTDPVTSLNDSQHQHISNQNQRPILSEISDTIPLESGSIEFNHIKTTDNSSQINSMSQLVPSSFQDADGFLKRFESSQNSVMDVSPPPSEHLIKPQPAEPIPADSPKLLSPSLEEDREESIDFVLTYSPTQSPFASPKSISSPNIPAKPVVSTSSLSYNDFLYHSLFDNTTLSLDKKIGISNATQYSAPLLTPDEWISDKKQESNRITFSQIQKPIDLDVDTILRINITPNSDEFHKLEEKCSSYHFSFSLSIKSSNLFSSKIASSPVAPDLLHGIALYFGGNEVFYIDQSPPIPLIESESLATSLSILSLLKPPTCLVAWGIKSKLLTLLKCNIRINALLADPQVAIWLLNPESDILAFSKHFSVICSYPYSSSSWLDRLDYGTRTLNTCSQAILSLLLMQELEVRLRQENIYQVFLYNEMPAVANFAILEVNGMCLDSFILEQNSVQIENELKLLSQKAQRLVGDNFDLSRESEVARILFTSLKLPIPSSHKPVNKSSSPRRNKHPSTSRDVLLELTDKHPVVNVIMAHRRQNYSLNRCLYPLKKALINNRNTGMCRVYPKSNYHTVTGRVTLEDPDLQHTPKDFDVPDSISNNNVSLSMRSTFTANPGYVLISADFSQLELRILTHLCRDPTLVAIFSSSGDIFKLIASSFYKVLSSKVSDTQRFNAKQICYGIVYGMGCVTLAKKMNIPVDEATKLISSFKDRFKEIDTFMEKLVNNCKELGYVESILGRKRYIKNLNSKSSYDSGEARRRAINTKIQSSASDLVKLGLNNIFKELHNQNIGTTLSRDGIKRGEVLFCNFLHDELIFEVSEHLVHRAGDLIQRSLANVIKLELPLPVVVKYGTSWGKLVRKWTREEDEILLRFVAKFGPGKWSQLASVMGSRTDNMVMRRWEKLNKPGVVAKYRLLRLKAKFARGADSKVKATLEPEDLDISILPEKAREKVRRIKRSAGKIRRHSSRTAYDCPYEKDRPYAKPIRPTKKYATLGRPKGSKSRLIFRESDTDVLGSDISILEGEVVQFTDGKVPIKKSKLRRKRRNPDVDTDSSDTGEDRGRTKPTKKRHRRQDGEVIVDGSDADISCSDDDAPYKRGDGTGLGGLSSFLSFLPLRGDTMELFGPNFPRWDYQTRPNFPVIPHKPKGKQRGRPRETFWDKTFPSFQESQTNKRSLPIDDPTLEAEIAQYMSSHAPNPIISPHPPVPVPLHLPIPSLPYVHSNTCSLPSLPSLHTPSTTEPPTPTTPVLSNLSKLTLLAKQALETYEKKDKQDVAKDKTCVKSPNESGSFPFLSPSRKEDLGHISERNLTEGELQTLQSGDNIPAMASVIARRKSVPKTKTSRFRAKKALKRSSKRISKQKAKRAKIC</sequence>
<dbReference type="InterPro" id="IPR048960">
    <property type="entry name" value="POLQ-like_helical"/>
</dbReference>
<feature type="domain" description="HTH myb-type" evidence="16">
    <location>
        <begin position="479"/>
        <end position="534"/>
    </location>
</feature>
<dbReference type="GO" id="GO:0003677">
    <property type="term" value="F:DNA binding"/>
    <property type="evidence" value="ECO:0007669"/>
    <property type="project" value="InterPro"/>
</dbReference>
<dbReference type="Pfam" id="PF00270">
    <property type="entry name" value="DEAD"/>
    <property type="match status" value="1"/>
</dbReference>
<dbReference type="GO" id="GO:0097681">
    <property type="term" value="P:double-strand break repair via alternative nonhomologous end joining"/>
    <property type="evidence" value="ECO:0007669"/>
    <property type="project" value="TreeGrafter"/>
</dbReference>
<accession>A0AAV7JWP8</accession>
<dbReference type="Gene3D" id="3.30.70.370">
    <property type="match status" value="1"/>
</dbReference>
<keyword evidence="6" id="KW-0239">DNA-directed DNA polymerase</keyword>
<keyword evidence="3" id="KW-0548">Nucleotidyltransferase</keyword>
<dbReference type="InterPro" id="IPR011545">
    <property type="entry name" value="DEAD/DEAH_box_helicase_dom"/>
</dbReference>
<dbReference type="PROSITE" id="PS00447">
    <property type="entry name" value="DNA_POLYMERASE_A"/>
    <property type="match status" value="1"/>
</dbReference>
<feature type="region of interest" description="Disordered" evidence="11">
    <location>
        <begin position="1499"/>
        <end position="1529"/>
    </location>
</feature>
<dbReference type="PROSITE" id="PS51293">
    <property type="entry name" value="SANT"/>
    <property type="match status" value="2"/>
</dbReference>
<feature type="domain" description="SANT" evidence="15">
    <location>
        <begin position="429"/>
        <end position="479"/>
    </location>
</feature>
<feature type="region of interest" description="Disordered" evidence="11">
    <location>
        <begin position="2033"/>
        <end position="2054"/>
    </location>
</feature>
<keyword evidence="4" id="KW-0547">Nucleotide-binding</keyword>
<dbReference type="InterPro" id="IPR001650">
    <property type="entry name" value="Helicase_C-like"/>
</dbReference>
<dbReference type="CDD" id="cd00167">
    <property type="entry name" value="SANT"/>
    <property type="match status" value="3"/>
</dbReference>
<name>A0AAV7JWP8_9METZ</name>
<feature type="domain" description="Myb-like" evidence="12">
    <location>
        <begin position="2396"/>
        <end position="2440"/>
    </location>
</feature>
<dbReference type="InterPro" id="IPR036397">
    <property type="entry name" value="RNaseH_sf"/>
</dbReference>
<dbReference type="PROSITE" id="PS50090">
    <property type="entry name" value="MYB_LIKE"/>
    <property type="match status" value="4"/>
</dbReference>
<feature type="domain" description="Myb-like" evidence="12">
    <location>
        <begin position="479"/>
        <end position="530"/>
    </location>
</feature>
<evidence type="ECO:0000256" key="7">
    <source>
        <dbReference type="ARBA" id="ARBA00023015"/>
    </source>
</evidence>
<dbReference type="GO" id="GO:0006261">
    <property type="term" value="P:DNA-templated DNA replication"/>
    <property type="evidence" value="ECO:0007669"/>
    <property type="project" value="InterPro"/>
</dbReference>
<comment type="caution">
    <text evidence="17">The sequence shown here is derived from an EMBL/GenBank/DDBJ whole genome shotgun (WGS) entry which is preliminary data.</text>
</comment>
<dbReference type="EMBL" id="JAKMXF010000297">
    <property type="protein sequence ID" value="KAI6652765.1"/>
    <property type="molecule type" value="Genomic_DNA"/>
</dbReference>
<feature type="domain" description="Helicase C-terminal" evidence="14">
    <location>
        <begin position="897"/>
        <end position="1094"/>
    </location>
</feature>
<keyword evidence="2" id="KW-0808">Transferase</keyword>
<feature type="region of interest" description="Disordered" evidence="11">
    <location>
        <begin position="2869"/>
        <end position="2902"/>
    </location>
</feature>
<dbReference type="SMART" id="SM00487">
    <property type="entry name" value="DEXDc"/>
    <property type="match status" value="1"/>
</dbReference>
<feature type="domain" description="SANT" evidence="15">
    <location>
        <begin position="484"/>
        <end position="524"/>
    </location>
</feature>
<feature type="domain" description="HTH myb-type" evidence="16">
    <location>
        <begin position="2395"/>
        <end position="2444"/>
    </location>
</feature>
<dbReference type="GO" id="GO:0003887">
    <property type="term" value="F:DNA-directed DNA polymerase activity"/>
    <property type="evidence" value="ECO:0007669"/>
    <property type="project" value="UniProtKB-KW"/>
</dbReference>
<dbReference type="InterPro" id="IPR001005">
    <property type="entry name" value="SANT/Myb"/>
</dbReference>
<dbReference type="CDD" id="cd18795">
    <property type="entry name" value="SF2_C_Ski2"/>
    <property type="match status" value="1"/>
</dbReference>
<dbReference type="Gene3D" id="1.10.150.20">
    <property type="entry name" value="5' to 3' exonuclease, C-terminal subdomain"/>
    <property type="match status" value="1"/>
</dbReference>
<dbReference type="SUPFAM" id="SSF56672">
    <property type="entry name" value="DNA/RNA polymerases"/>
    <property type="match status" value="1"/>
</dbReference>
<evidence type="ECO:0000256" key="11">
    <source>
        <dbReference type="SAM" id="MobiDB-lite"/>
    </source>
</evidence>
<evidence type="ECO:0000259" key="15">
    <source>
        <dbReference type="PROSITE" id="PS51293"/>
    </source>
</evidence>
<evidence type="ECO:0000256" key="1">
    <source>
        <dbReference type="ARBA" id="ARBA00012417"/>
    </source>
</evidence>
<dbReference type="SMART" id="SM00717">
    <property type="entry name" value="SANT"/>
    <property type="match status" value="5"/>
</dbReference>
<proteinExistence type="predicted"/>
<evidence type="ECO:0000313" key="18">
    <source>
        <dbReference type="Proteomes" id="UP001165289"/>
    </source>
</evidence>
<evidence type="ECO:0000256" key="5">
    <source>
        <dbReference type="ARBA" id="ARBA00022840"/>
    </source>
</evidence>
<keyword evidence="7" id="KW-0805">Transcription regulation</keyword>
<dbReference type="InterPro" id="IPR046931">
    <property type="entry name" value="HTH_61"/>
</dbReference>
<dbReference type="SUPFAM" id="SSF52540">
    <property type="entry name" value="P-loop containing nucleoside triphosphate hydrolases"/>
    <property type="match status" value="1"/>
</dbReference>
<dbReference type="Gene3D" id="3.40.50.300">
    <property type="entry name" value="P-loop containing nucleotide triphosphate hydrolases"/>
    <property type="match status" value="2"/>
</dbReference>
<dbReference type="Pfam" id="PF00249">
    <property type="entry name" value="Myb_DNA-binding"/>
    <property type="match status" value="4"/>
</dbReference>
<dbReference type="Gene3D" id="1.20.1060.10">
    <property type="entry name" value="Taq DNA Polymerase, Chain T, domain 4"/>
    <property type="match status" value="1"/>
</dbReference>
<dbReference type="InterPro" id="IPR027417">
    <property type="entry name" value="P-loop_NTPase"/>
</dbReference>
<keyword evidence="9" id="KW-0539">Nucleus</keyword>
<dbReference type="PROSITE" id="PS51192">
    <property type="entry name" value="HELICASE_ATP_BIND_1"/>
    <property type="match status" value="1"/>
</dbReference>
<dbReference type="PANTHER" id="PTHR10133:SF62">
    <property type="entry name" value="DNA POLYMERASE THETA"/>
    <property type="match status" value="1"/>
</dbReference>
<dbReference type="EC" id="2.7.7.7" evidence="1"/>
<dbReference type="InterPro" id="IPR009057">
    <property type="entry name" value="Homeodomain-like_sf"/>
</dbReference>
<dbReference type="CDD" id="cd18026">
    <property type="entry name" value="DEXHc_POLQ-like"/>
    <property type="match status" value="1"/>
</dbReference>
<feature type="domain" description="Myb-like" evidence="12">
    <location>
        <begin position="373"/>
        <end position="425"/>
    </location>
</feature>
<gene>
    <name evidence="17" type="ORF">LOD99_4151</name>
</gene>
<keyword evidence="18" id="KW-1185">Reference proteome</keyword>
<dbReference type="InterPro" id="IPR002298">
    <property type="entry name" value="DNA_polymerase_A"/>
</dbReference>
<dbReference type="PROSITE" id="PS51194">
    <property type="entry name" value="HELICASE_CTER"/>
    <property type="match status" value="1"/>
</dbReference>
<dbReference type="PROSITE" id="PS51294">
    <property type="entry name" value="HTH_MYB"/>
    <property type="match status" value="4"/>
</dbReference>
<dbReference type="InterPro" id="IPR014001">
    <property type="entry name" value="Helicase_ATP-bd"/>
</dbReference>
<feature type="domain" description="HTH myb-type" evidence="16">
    <location>
        <begin position="430"/>
        <end position="474"/>
    </location>
</feature>
<evidence type="ECO:0000259" key="16">
    <source>
        <dbReference type="PROSITE" id="PS51294"/>
    </source>
</evidence>
<dbReference type="SMART" id="SM00490">
    <property type="entry name" value="HELICc"/>
    <property type="match status" value="1"/>
</dbReference>
<dbReference type="PRINTS" id="PR00868">
    <property type="entry name" value="DNAPOLI"/>
</dbReference>
<dbReference type="Proteomes" id="UP001165289">
    <property type="component" value="Unassembled WGS sequence"/>
</dbReference>
<dbReference type="SUPFAM" id="SSF158702">
    <property type="entry name" value="Sec63 N-terminal domain-like"/>
    <property type="match status" value="1"/>
</dbReference>
<reference evidence="17 18" key="1">
    <citation type="journal article" date="2023" name="BMC Biol.">
        <title>The compact genome of the sponge Oopsacas minuta (Hexactinellida) is lacking key metazoan core genes.</title>
        <authorList>
            <person name="Santini S."/>
            <person name="Schenkelaars Q."/>
            <person name="Jourda C."/>
            <person name="Duchesne M."/>
            <person name="Belahbib H."/>
            <person name="Rocher C."/>
            <person name="Selva M."/>
            <person name="Riesgo A."/>
            <person name="Vervoort M."/>
            <person name="Leys S.P."/>
            <person name="Kodjabachian L."/>
            <person name="Le Bivic A."/>
            <person name="Borchiellini C."/>
            <person name="Claverie J.M."/>
            <person name="Renard E."/>
        </authorList>
    </citation>
    <scope>NUCLEOTIDE SEQUENCE [LARGE SCALE GENOMIC DNA]</scope>
    <source>
        <strain evidence="17">SPO-2</strain>
    </source>
</reference>
<protein>
    <recommendedName>
        <fullName evidence="1">DNA-directed DNA polymerase</fullName>
        <ecNumber evidence="1">2.7.7.7</ecNumber>
    </recommendedName>
</protein>
<evidence type="ECO:0000259" key="13">
    <source>
        <dbReference type="PROSITE" id="PS51192"/>
    </source>
</evidence>
<dbReference type="Pfam" id="PF21099">
    <property type="entry name" value="POLQ_helical"/>
    <property type="match status" value="1"/>
</dbReference>
<dbReference type="InterPro" id="IPR001098">
    <property type="entry name" value="DNA-dir_DNA_pol_A_palm_dom"/>
</dbReference>
<dbReference type="Pfam" id="PF00476">
    <property type="entry name" value="DNA_pol_A"/>
    <property type="match status" value="1"/>
</dbReference>
<comment type="catalytic activity">
    <reaction evidence="10">
        <text>DNA(n) + a 2'-deoxyribonucleoside 5'-triphosphate = DNA(n+1) + diphosphate</text>
        <dbReference type="Rhea" id="RHEA:22508"/>
        <dbReference type="Rhea" id="RHEA-COMP:17339"/>
        <dbReference type="Rhea" id="RHEA-COMP:17340"/>
        <dbReference type="ChEBI" id="CHEBI:33019"/>
        <dbReference type="ChEBI" id="CHEBI:61560"/>
        <dbReference type="ChEBI" id="CHEBI:173112"/>
        <dbReference type="EC" id="2.7.7.7"/>
    </reaction>
</comment>
<dbReference type="GO" id="GO:0005524">
    <property type="term" value="F:ATP binding"/>
    <property type="evidence" value="ECO:0007669"/>
    <property type="project" value="UniProtKB-KW"/>
</dbReference>
<feature type="domain" description="HTH myb-type" evidence="16">
    <location>
        <begin position="373"/>
        <end position="429"/>
    </location>
</feature>
<evidence type="ECO:0000313" key="17">
    <source>
        <dbReference type="EMBL" id="KAI6652765.1"/>
    </source>
</evidence>
<feature type="region of interest" description="Disordered" evidence="11">
    <location>
        <begin position="2572"/>
        <end position="2612"/>
    </location>
</feature>
<dbReference type="FunFam" id="3.40.50.300:FF:000968">
    <property type="entry name" value="Helicase and polymerase-containing protein TEBICHI"/>
    <property type="match status" value="1"/>
</dbReference>
<evidence type="ECO:0000256" key="4">
    <source>
        <dbReference type="ARBA" id="ARBA00022741"/>
    </source>
</evidence>
<dbReference type="SUPFAM" id="SSF46689">
    <property type="entry name" value="Homeodomain-like"/>
    <property type="match status" value="4"/>
</dbReference>
<feature type="region of interest" description="Disordered" evidence="11">
    <location>
        <begin position="1618"/>
        <end position="1650"/>
    </location>
</feature>
<feature type="region of interest" description="Disordered" evidence="11">
    <location>
        <begin position="93"/>
        <end position="112"/>
    </location>
</feature>
<evidence type="ECO:0000259" key="12">
    <source>
        <dbReference type="PROSITE" id="PS50090"/>
    </source>
</evidence>
<evidence type="ECO:0000256" key="10">
    <source>
        <dbReference type="ARBA" id="ARBA00049244"/>
    </source>
</evidence>
<organism evidence="17 18">
    <name type="scientific">Oopsacas minuta</name>
    <dbReference type="NCBI Taxonomy" id="111878"/>
    <lineage>
        <taxon>Eukaryota</taxon>
        <taxon>Metazoa</taxon>
        <taxon>Porifera</taxon>
        <taxon>Hexactinellida</taxon>
        <taxon>Hexasterophora</taxon>
        <taxon>Lyssacinosida</taxon>
        <taxon>Leucopsacidae</taxon>
        <taxon>Oopsacas</taxon>
    </lineage>
</organism>
<dbReference type="PANTHER" id="PTHR10133">
    <property type="entry name" value="DNA POLYMERASE I"/>
    <property type="match status" value="1"/>
</dbReference>
<feature type="region of interest" description="Disordered" evidence="11">
    <location>
        <begin position="2803"/>
        <end position="2831"/>
    </location>
</feature>
<evidence type="ECO:0000256" key="8">
    <source>
        <dbReference type="ARBA" id="ARBA00023163"/>
    </source>
</evidence>
<feature type="region of interest" description="Disordered" evidence="11">
    <location>
        <begin position="1"/>
        <end position="23"/>
    </location>
</feature>
<evidence type="ECO:0000256" key="2">
    <source>
        <dbReference type="ARBA" id="ARBA00022679"/>
    </source>
</evidence>
<feature type="compositionally biased region" description="Basic residues" evidence="11">
    <location>
        <begin position="2598"/>
        <end position="2607"/>
    </location>
</feature>
<evidence type="ECO:0000259" key="14">
    <source>
        <dbReference type="PROSITE" id="PS51194"/>
    </source>
</evidence>
<evidence type="ECO:0000256" key="3">
    <source>
        <dbReference type="ARBA" id="ARBA00022695"/>
    </source>
</evidence>
<dbReference type="Gene3D" id="1.10.10.60">
    <property type="entry name" value="Homeodomain-like"/>
    <property type="match status" value="4"/>
</dbReference>
<keyword evidence="5" id="KW-0067">ATP-binding</keyword>